<dbReference type="GO" id="GO:0005886">
    <property type="term" value="C:plasma membrane"/>
    <property type="evidence" value="ECO:0007669"/>
    <property type="project" value="UniProtKB-SubCell"/>
</dbReference>
<evidence type="ECO:0000313" key="7">
    <source>
        <dbReference type="EMBL" id="OQP59474.1"/>
    </source>
</evidence>
<protein>
    <submittedName>
        <fullName evidence="7">Polysaccharide biosynthesis protein</fullName>
    </submittedName>
</protein>
<evidence type="ECO:0000256" key="6">
    <source>
        <dbReference type="SAM" id="Phobius"/>
    </source>
</evidence>
<name>A0A1V9FM96_9BACT</name>
<keyword evidence="8" id="KW-1185">Reference proteome</keyword>
<feature type="transmembrane region" description="Helical" evidence="6">
    <location>
        <begin position="456"/>
        <end position="477"/>
    </location>
</feature>
<feature type="transmembrane region" description="Helical" evidence="6">
    <location>
        <begin position="180"/>
        <end position="201"/>
    </location>
</feature>
<keyword evidence="2" id="KW-1003">Cell membrane</keyword>
<keyword evidence="4 6" id="KW-1133">Transmembrane helix</keyword>
<feature type="transmembrane region" description="Helical" evidence="6">
    <location>
        <begin position="397"/>
        <end position="420"/>
    </location>
</feature>
<keyword evidence="5 6" id="KW-0472">Membrane</keyword>
<feature type="transmembrane region" description="Helical" evidence="6">
    <location>
        <begin position="122"/>
        <end position="144"/>
    </location>
</feature>
<evidence type="ECO:0000256" key="1">
    <source>
        <dbReference type="ARBA" id="ARBA00004651"/>
    </source>
</evidence>
<feature type="transmembrane region" description="Helical" evidence="6">
    <location>
        <begin position="222"/>
        <end position="239"/>
    </location>
</feature>
<proteinExistence type="predicted"/>
<dbReference type="Pfam" id="PF01943">
    <property type="entry name" value="Polysacc_synt"/>
    <property type="match status" value="1"/>
</dbReference>
<feature type="transmembrane region" description="Helical" evidence="6">
    <location>
        <begin position="82"/>
        <end position="102"/>
    </location>
</feature>
<feature type="transmembrane region" description="Helical" evidence="6">
    <location>
        <begin position="307"/>
        <end position="324"/>
    </location>
</feature>
<dbReference type="InterPro" id="IPR050833">
    <property type="entry name" value="Poly_Biosynth_Transport"/>
</dbReference>
<feature type="transmembrane region" description="Helical" evidence="6">
    <location>
        <begin position="156"/>
        <end position="174"/>
    </location>
</feature>
<feature type="transmembrane region" description="Helical" evidence="6">
    <location>
        <begin position="374"/>
        <end position="391"/>
    </location>
</feature>
<dbReference type="AlphaFoldDB" id="A0A1V9FM96"/>
<accession>A0A1V9FM96</accession>
<feature type="transmembrane region" description="Helical" evidence="6">
    <location>
        <begin position="12"/>
        <end position="31"/>
    </location>
</feature>
<dbReference type="STRING" id="1703345.A3860_37640"/>
<feature type="transmembrane region" description="Helical" evidence="6">
    <location>
        <begin position="336"/>
        <end position="353"/>
    </location>
</feature>
<reference evidence="7 8" key="1">
    <citation type="submission" date="2016-03" db="EMBL/GenBank/DDBJ databases">
        <title>Niastella vici sp. nov., isolated from farmland soil.</title>
        <authorList>
            <person name="Chen L."/>
            <person name="Wang D."/>
            <person name="Yang S."/>
            <person name="Wang G."/>
        </authorList>
    </citation>
    <scope>NUCLEOTIDE SEQUENCE [LARGE SCALE GENOMIC DNA]</scope>
    <source>
        <strain evidence="7 8">DJ57</strain>
    </source>
</reference>
<dbReference type="OrthoDB" id="88014at2"/>
<sequence>MSIRRQSIISSILVYIGFALGLLNTFLYAKGFAEAQYGLVNTFQAFATIMFSFSNIGITYYVTKFFPYYNDNLPPQKNDMIALALVTSITAFVFVMISGIVFKKYVVSLYADNSPAVVYYYYWLFPFGFGLSIYSILEAFAWQLRKSVVTNFLKEILFRLFATLLIVLTLMRVIKSFDVFIKVYAFTYIGIALALLFYLIVTRQLHLTFKISRVTQKFYKKIIRVGIFVWSGNLVFNIAQVFDTLVIGSAVANGLAFVGIYSLAQNMSSLIAAPQRAISSAAMGPLAQAWKDKNMGFIDRVYHRSSINQLLFAIGMFSLVWLNFTDGVLSFHLKPGYLDARIIFLYIGFTKLIDMGTGVNSQIISTSIFWKVEFVSGIILLLLTLPLNYILTVELKAVGPAIANLFAITVYNAIRYSFLWKKFKLQPFTGKSVYSLILGAVCYVSCYFLFDRFQGIGWIFLRSITFIALFAAGVLYFDLSPDVLPVWQTIQKRLRSFGGKK</sequence>
<evidence type="ECO:0000256" key="5">
    <source>
        <dbReference type="ARBA" id="ARBA00023136"/>
    </source>
</evidence>
<dbReference type="PANTHER" id="PTHR30250:SF11">
    <property type="entry name" value="O-ANTIGEN TRANSPORTER-RELATED"/>
    <property type="match status" value="1"/>
</dbReference>
<dbReference type="Proteomes" id="UP000192796">
    <property type="component" value="Unassembled WGS sequence"/>
</dbReference>
<evidence type="ECO:0000256" key="4">
    <source>
        <dbReference type="ARBA" id="ARBA00022989"/>
    </source>
</evidence>
<dbReference type="PANTHER" id="PTHR30250">
    <property type="entry name" value="PST FAMILY PREDICTED COLANIC ACID TRANSPORTER"/>
    <property type="match status" value="1"/>
</dbReference>
<dbReference type="InterPro" id="IPR002797">
    <property type="entry name" value="Polysacc_synth"/>
</dbReference>
<feature type="transmembrane region" description="Helical" evidence="6">
    <location>
        <begin position="43"/>
        <end position="62"/>
    </location>
</feature>
<organism evidence="7 8">
    <name type="scientific">Niastella vici</name>
    <dbReference type="NCBI Taxonomy" id="1703345"/>
    <lineage>
        <taxon>Bacteria</taxon>
        <taxon>Pseudomonadati</taxon>
        <taxon>Bacteroidota</taxon>
        <taxon>Chitinophagia</taxon>
        <taxon>Chitinophagales</taxon>
        <taxon>Chitinophagaceae</taxon>
        <taxon>Niastella</taxon>
    </lineage>
</organism>
<keyword evidence="3 6" id="KW-0812">Transmembrane</keyword>
<dbReference type="RefSeq" id="WP_081154743.1">
    <property type="nucleotide sequence ID" value="NZ_LVYD01000079.1"/>
</dbReference>
<evidence type="ECO:0000256" key="3">
    <source>
        <dbReference type="ARBA" id="ARBA00022692"/>
    </source>
</evidence>
<dbReference type="EMBL" id="LVYD01000079">
    <property type="protein sequence ID" value="OQP59474.1"/>
    <property type="molecule type" value="Genomic_DNA"/>
</dbReference>
<evidence type="ECO:0000256" key="2">
    <source>
        <dbReference type="ARBA" id="ARBA00022475"/>
    </source>
</evidence>
<evidence type="ECO:0000313" key="8">
    <source>
        <dbReference type="Proteomes" id="UP000192796"/>
    </source>
</evidence>
<feature type="transmembrane region" description="Helical" evidence="6">
    <location>
        <begin position="432"/>
        <end position="450"/>
    </location>
</feature>
<comment type="subcellular location">
    <subcellularLocation>
        <location evidence="1">Cell membrane</location>
        <topology evidence="1">Multi-pass membrane protein</topology>
    </subcellularLocation>
</comment>
<feature type="transmembrane region" description="Helical" evidence="6">
    <location>
        <begin position="245"/>
        <end position="264"/>
    </location>
</feature>
<gene>
    <name evidence="7" type="ORF">A3860_37640</name>
</gene>
<comment type="caution">
    <text evidence="7">The sequence shown here is derived from an EMBL/GenBank/DDBJ whole genome shotgun (WGS) entry which is preliminary data.</text>
</comment>